<accession>A0ABW5Q2Y8</accession>
<dbReference type="PROSITE" id="PS51257">
    <property type="entry name" value="PROKAR_LIPOPROTEIN"/>
    <property type="match status" value="1"/>
</dbReference>
<keyword evidence="4" id="KW-1185">Reference proteome</keyword>
<feature type="chain" id="PRO_5047266685" description="Lipoprotein" evidence="2">
    <location>
        <begin position="20"/>
        <end position="63"/>
    </location>
</feature>
<dbReference type="Proteomes" id="UP001597451">
    <property type="component" value="Unassembled WGS sequence"/>
</dbReference>
<feature type="signal peptide" evidence="2">
    <location>
        <begin position="1"/>
        <end position="19"/>
    </location>
</feature>
<feature type="compositionally biased region" description="Acidic residues" evidence="1">
    <location>
        <begin position="23"/>
        <end position="63"/>
    </location>
</feature>
<evidence type="ECO:0000313" key="4">
    <source>
        <dbReference type="Proteomes" id="UP001597451"/>
    </source>
</evidence>
<name>A0ABW5Q2Y8_9BACI</name>
<dbReference type="RefSeq" id="WP_379562849.1">
    <property type="nucleotide sequence ID" value="NZ_CP085256.1"/>
</dbReference>
<evidence type="ECO:0000256" key="2">
    <source>
        <dbReference type="SAM" id="SignalP"/>
    </source>
</evidence>
<evidence type="ECO:0008006" key="5">
    <source>
        <dbReference type="Google" id="ProtNLM"/>
    </source>
</evidence>
<comment type="caution">
    <text evidence="3">The sequence shown here is derived from an EMBL/GenBank/DDBJ whole genome shotgun (WGS) entry which is preliminary data.</text>
</comment>
<organism evidence="3 4">
    <name type="scientific">Oceanobacillus kapialis</name>
    <dbReference type="NCBI Taxonomy" id="481353"/>
    <lineage>
        <taxon>Bacteria</taxon>
        <taxon>Bacillati</taxon>
        <taxon>Bacillota</taxon>
        <taxon>Bacilli</taxon>
        <taxon>Bacillales</taxon>
        <taxon>Bacillaceae</taxon>
        <taxon>Oceanobacillus</taxon>
    </lineage>
</organism>
<proteinExistence type="predicted"/>
<evidence type="ECO:0000256" key="1">
    <source>
        <dbReference type="SAM" id="MobiDB-lite"/>
    </source>
</evidence>
<gene>
    <name evidence="3" type="ORF">ACFSUN_14640</name>
</gene>
<dbReference type="EMBL" id="JBHUMX010000041">
    <property type="protein sequence ID" value="MFD2630022.1"/>
    <property type="molecule type" value="Genomic_DNA"/>
</dbReference>
<reference evidence="4" key="1">
    <citation type="journal article" date="2019" name="Int. J. Syst. Evol. Microbiol.">
        <title>The Global Catalogue of Microorganisms (GCM) 10K type strain sequencing project: providing services to taxonomists for standard genome sequencing and annotation.</title>
        <authorList>
            <consortium name="The Broad Institute Genomics Platform"/>
            <consortium name="The Broad Institute Genome Sequencing Center for Infectious Disease"/>
            <person name="Wu L."/>
            <person name="Ma J."/>
        </authorList>
    </citation>
    <scope>NUCLEOTIDE SEQUENCE [LARGE SCALE GENOMIC DNA]</scope>
    <source>
        <strain evidence="4">TISTR 1858</strain>
    </source>
</reference>
<evidence type="ECO:0000313" key="3">
    <source>
        <dbReference type="EMBL" id="MFD2630022.1"/>
    </source>
</evidence>
<keyword evidence="2" id="KW-0732">Signal</keyword>
<protein>
    <recommendedName>
        <fullName evidence="5">Lipoprotein</fullName>
    </recommendedName>
</protein>
<feature type="region of interest" description="Disordered" evidence="1">
    <location>
        <begin position="20"/>
        <end position="63"/>
    </location>
</feature>
<sequence>MKKLAFASMTALLSTGLLIGCSNDDENQEDPATEDTTETEDQGTGEGTDEGTGEDTESGEDSQ</sequence>